<protein>
    <submittedName>
        <fullName evidence="1">Uncharacterized protein</fullName>
    </submittedName>
</protein>
<organism evidence="1">
    <name type="scientific">marine sediment metagenome</name>
    <dbReference type="NCBI Taxonomy" id="412755"/>
    <lineage>
        <taxon>unclassified sequences</taxon>
        <taxon>metagenomes</taxon>
        <taxon>ecological metagenomes</taxon>
    </lineage>
</organism>
<proteinExistence type="predicted"/>
<dbReference type="SUPFAM" id="SSF51905">
    <property type="entry name" value="FAD/NAD(P)-binding domain"/>
    <property type="match status" value="1"/>
</dbReference>
<name>X0YMW2_9ZZZZ</name>
<dbReference type="Gene3D" id="3.50.50.60">
    <property type="entry name" value="FAD/NAD(P)-binding domain"/>
    <property type="match status" value="1"/>
</dbReference>
<feature type="non-terminal residue" evidence="1">
    <location>
        <position position="1"/>
    </location>
</feature>
<dbReference type="InterPro" id="IPR036188">
    <property type="entry name" value="FAD/NAD-bd_sf"/>
</dbReference>
<reference evidence="1" key="1">
    <citation type="journal article" date="2014" name="Front. Microbiol.">
        <title>High frequency of phylogenetically diverse reductive dehalogenase-homologous genes in deep subseafloor sedimentary metagenomes.</title>
        <authorList>
            <person name="Kawai M."/>
            <person name="Futagami T."/>
            <person name="Toyoda A."/>
            <person name="Takaki Y."/>
            <person name="Nishi S."/>
            <person name="Hori S."/>
            <person name="Arai W."/>
            <person name="Tsubouchi T."/>
            <person name="Morono Y."/>
            <person name="Uchiyama I."/>
            <person name="Ito T."/>
            <person name="Fujiyama A."/>
            <person name="Inagaki F."/>
            <person name="Takami H."/>
        </authorList>
    </citation>
    <scope>NUCLEOTIDE SEQUENCE</scope>
    <source>
        <strain evidence="1">Expedition CK06-06</strain>
    </source>
</reference>
<dbReference type="AlphaFoldDB" id="X0YMW2"/>
<sequence>FFRGCSRFCCMYSIKHAYQSLDHGVEDVKVLYMDLRAFGKGFDDFLERTANEGAQFLRGRPSEVAATPDGQKIRVRFENTDLGRTQELDTDLVVLANAVQPPAGLADLASTLGIELDGDGFLRSEESRGGLVATTRPGIYAAGCASGPKDIPDSVAEGGAAASWALSDLTSRHWPEPEDIEPITDVEEPRIGVFICHCGSNIAGVAAMDILVEYASTLPDVVHSQDQMYSCAGNTQDEIAQVIKEK</sequence>
<dbReference type="EMBL" id="BARS01045922">
    <property type="protein sequence ID" value="GAG38036.1"/>
    <property type="molecule type" value="Genomic_DNA"/>
</dbReference>
<comment type="caution">
    <text evidence="1">The sequence shown here is derived from an EMBL/GenBank/DDBJ whole genome shotgun (WGS) entry which is preliminary data.</text>
</comment>
<feature type="non-terminal residue" evidence="1">
    <location>
        <position position="246"/>
    </location>
</feature>
<accession>X0YMW2</accession>
<evidence type="ECO:0000313" key="1">
    <source>
        <dbReference type="EMBL" id="GAG38036.1"/>
    </source>
</evidence>
<gene>
    <name evidence="1" type="ORF">S01H1_69194</name>
</gene>